<dbReference type="SUPFAM" id="SSF52743">
    <property type="entry name" value="Subtilisin-like"/>
    <property type="match status" value="1"/>
</dbReference>
<dbReference type="InterPro" id="IPR034187">
    <property type="entry name" value="Peptidases_S8_5"/>
</dbReference>
<keyword evidence="15" id="KW-1185">Reference proteome</keyword>
<dbReference type="Pfam" id="PF02225">
    <property type="entry name" value="PA"/>
    <property type="match status" value="1"/>
</dbReference>
<dbReference type="SUPFAM" id="SSF52025">
    <property type="entry name" value="PA domain"/>
    <property type="match status" value="1"/>
</dbReference>
<dbReference type="EMBL" id="KB933133">
    <property type="protein sequence ID" value="EON99722.1"/>
    <property type="molecule type" value="Genomic_DNA"/>
</dbReference>
<dbReference type="Pfam" id="PF00082">
    <property type="entry name" value="Peptidase_S8"/>
    <property type="match status" value="1"/>
</dbReference>
<dbReference type="PROSITE" id="PS51892">
    <property type="entry name" value="SUBTILASE"/>
    <property type="match status" value="1"/>
</dbReference>
<dbReference type="InterPro" id="IPR000209">
    <property type="entry name" value="Peptidase_S8/S53_dom"/>
</dbReference>
<dbReference type="GeneID" id="19325253"/>
<dbReference type="InterPro" id="IPR015500">
    <property type="entry name" value="Peptidase_S8_subtilisin-rel"/>
</dbReference>
<dbReference type="Gene3D" id="3.50.30.30">
    <property type="match status" value="1"/>
</dbReference>
<proteinExistence type="inferred from homology"/>
<dbReference type="RefSeq" id="XP_007915511.1">
    <property type="nucleotide sequence ID" value="XM_007917320.1"/>
</dbReference>
<keyword evidence="3" id="KW-0964">Secreted</keyword>
<evidence type="ECO:0000256" key="8">
    <source>
        <dbReference type="PIRSR" id="PIRSR615500-1"/>
    </source>
</evidence>
<dbReference type="InterPro" id="IPR003137">
    <property type="entry name" value="PA_domain"/>
</dbReference>
<dbReference type="PANTHER" id="PTHR43806:SF66">
    <property type="entry name" value="SERIN ENDOPEPTIDASE"/>
    <property type="match status" value="1"/>
</dbReference>
<dbReference type="HOGENOM" id="CLU_003559_3_1_1"/>
<dbReference type="GO" id="GO:0016020">
    <property type="term" value="C:membrane"/>
    <property type="evidence" value="ECO:0007669"/>
    <property type="project" value="InterPro"/>
</dbReference>
<sequence length="882" mass="91999">MVRTASVLSVLADGDALLDSIAGDASPRMKLDFKLFKGVSVQFNDLDKAEESAAAIAALPAVKSIWPQRLYQMPKPTVHQILGDGTDIAAATATKRQFENDTFSTHVMTQVDKLRAEGNVGTGIKVAVIDTGVDYRHPALGGCFGPECLVTFGYDLVGDDFDGFNTPVPDPDPFDCGGHGSHVAGIIAAQTNNPFGIIGAATGVTLGSFRVFGCDGSTPDDVLISAYNMAYEAGADIITASIGGPSGWTEDPWAVAVQRIVENGVPCTISAGNDGDAGLFYASTAANGKKVTAIASIDNTHVPTLFNNGTYTVDGGANTSFGFTAGSPANWGGVTLPLWSVNFNTADPANACEALPADTPDLSGYVVLVRRGTCTFVTKLANVAAKGAKYVIFYNNVPAGTVSVSGTGVPGIEAVAMVEASLGATWITALAAGSEVVVSLVDPITGPKFLVDQVNTATGGFLSTYTSWGPTYEADLKPQLATPGGLILSTYPTALGSYAVLSGTSMACPLAAGIYALIMVARGTKDPKTIENILSATANPNLFNDGASTYPVLAPVAQQGSGLLQAYDAAYATTLLSVSSLAYNDTDNFVAVQNFSISNEGKAAVTYTLSNIGAATGYTFEDDTTIFPATFPNELTDDFATLVFGPSSTVTIPAGQRRIISVTATPPVGLDALRLPVWSGYIAINGTDGSSLSLPYQGVTGSLHSRTVLDPNNTYLSSDADDYGTPEDVDFDALPPVPANTTFILPPPGHANDTKYENSTVLPLLVVNLAFGSPLLLADVVPISTCKPVETKTNLGITTLGQAYSFPHQYEPRAAQKSIWDGRLADGTYAPSGVYKFVVRALHVYGNPSDPAEYDVVQTVPFRIRYIGANSTATALERVKRL</sequence>
<comment type="similarity">
    <text evidence="1 9 10">Belongs to the peptidase S8 family.</text>
</comment>
<feature type="domain" description="C5a peptidase/Subtilisin-like protease SBT2-like Fn3-like" evidence="13">
    <location>
        <begin position="584"/>
        <end position="696"/>
    </location>
</feature>
<keyword evidence="4 9" id="KW-0645">Protease</keyword>
<dbReference type="InterPro" id="IPR023828">
    <property type="entry name" value="Peptidase_S8_Ser-AS"/>
</dbReference>
<organism evidence="14 15">
    <name type="scientific">Phaeoacremonium minimum (strain UCR-PA7)</name>
    <name type="common">Esca disease fungus</name>
    <name type="synonym">Togninia minima</name>
    <dbReference type="NCBI Taxonomy" id="1286976"/>
    <lineage>
        <taxon>Eukaryota</taxon>
        <taxon>Fungi</taxon>
        <taxon>Dikarya</taxon>
        <taxon>Ascomycota</taxon>
        <taxon>Pezizomycotina</taxon>
        <taxon>Sordariomycetes</taxon>
        <taxon>Sordariomycetidae</taxon>
        <taxon>Togniniales</taxon>
        <taxon>Togniniaceae</taxon>
        <taxon>Phaeoacremonium</taxon>
    </lineage>
</organism>
<keyword evidence="2" id="KW-0134">Cell wall</keyword>
<dbReference type="InterPro" id="IPR046450">
    <property type="entry name" value="PA_dom_sf"/>
</dbReference>
<dbReference type="eggNOG" id="KOG4266">
    <property type="taxonomic scope" value="Eukaryota"/>
</dbReference>
<evidence type="ECO:0000313" key="14">
    <source>
        <dbReference type="EMBL" id="EON99722.1"/>
    </source>
</evidence>
<dbReference type="CDD" id="cd02124">
    <property type="entry name" value="PA_PoS1_like"/>
    <property type="match status" value="1"/>
</dbReference>
<dbReference type="PRINTS" id="PR00723">
    <property type="entry name" value="SUBTILISIN"/>
</dbReference>
<dbReference type="InterPro" id="IPR010435">
    <property type="entry name" value="C5a/SBT2-like_Fn3"/>
</dbReference>
<feature type="domain" description="Peptidase S8/S53" evidence="11">
    <location>
        <begin position="121"/>
        <end position="541"/>
    </location>
</feature>
<evidence type="ECO:0000259" key="11">
    <source>
        <dbReference type="Pfam" id="PF00082"/>
    </source>
</evidence>
<evidence type="ECO:0000313" key="15">
    <source>
        <dbReference type="Proteomes" id="UP000014074"/>
    </source>
</evidence>
<dbReference type="InterPro" id="IPR023827">
    <property type="entry name" value="Peptidase_S8_Asp-AS"/>
</dbReference>
<dbReference type="KEGG" id="tmn:UCRPA7_4769"/>
<evidence type="ECO:0000256" key="5">
    <source>
        <dbReference type="ARBA" id="ARBA00022729"/>
    </source>
</evidence>
<evidence type="ECO:0000256" key="4">
    <source>
        <dbReference type="ARBA" id="ARBA00022670"/>
    </source>
</evidence>
<dbReference type="Pfam" id="PF06280">
    <property type="entry name" value="fn3_5"/>
    <property type="match status" value="1"/>
</dbReference>
<evidence type="ECO:0000256" key="6">
    <source>
        <dbReference type="ARBA" id="ARBA00022801"/>
    </source>
</evidence>
<evidence type="ECO:0000256" key="7">
    <source>
        <dbReference type="ARBA" id="ARBA00022825"/>
    </source>
</evidence>
<keyword evidence="6 9" id="KW-0378">Hydrolase</keyword>
<feature type="domain" description="PA" evidence="12">
    <location>
        <begin position="341"/>
        <end position="403"/>
    </location>
</feature>
<name>R8BKH5_PHAM7</name>
<reference evidence="15" key="1">
    <citation type="journal article" date="2013" name="Genome Announc.">
        <title>Draft genome sequence of the ascomycete Phaeoacremonium aleophilum strain UCR-PA7, a causal agent of the esca disease complex in grapevines.</title>
        <authorList>
            <person name="Blanco-Ulate B."/>
            <person name="Rolshausen P."/>
            <person name="Cantu D."/>
        </authorList>
    </citation>
    <scope>NUCLEOTIDE SEQUENCE [LARGE SCALE GENOMIC DNA]</scope>
    <source>
        <strain evidence="15">UCR-PA7</strain>
    </source>
</reference>
<dbReference type="Gene3D" id="3.40.50.200">
    <property type="entry name" value="Peptidase S8/S53 domain"/>
    <property type="match status" value="2"/>
</dbReference>
<dbReference type="AlphaFoldDB" id="R8BKH5"/>
<evidence type="ECO:0000256" key="9">
    <source>
        <dbReference type="PROSITE-ProRule" id="PRU01240"/>
    </source>
</evidence>
<dbReference type="Proteomes" id="UP000014074">
    <property type="component" value="Unassembled WGS sequence"/>
</dbReference>
<evidence type="ECO:0000259" key="13">
    <source>
        <dbReference type="Pfam" id="PF06280"/>
    </source>
</evidence>
<gene>
    <name evidence="14" type="ORF">UCRPA7_4769</name>
</gene>
<dbReference type="GO" id="GO:0004252">
    <property type="term" value="F:serine-type endopeptidase activity"/>
    <property type="evidence" value="ECO:0007669"/>
    <property type="project" value="UniProtKB-UniRule"/>
</dbReference>
<dbReference type="InterPro" id="IPR022398">
    <property type="entry name" value="Peptidase_S8_His-AS"/>
</dbReference>
<keyword evidence="5" id="KW-0732">Signal</keyword>
<accession>R8BKH5</accession>
<dbReference type="CDD" id="cd07489">
    <property type="entry name" value="Peptidases_S8_5"/>
    <property type="match status" value="1"/>
</dbReference>
<dbReference type="PROSITE" id="PS00138">
    <property type="entry name" value="SUBTILASE_SER"/>
    <property type="match status" value="1"/>
</dbReference>
<dbReference type="InterPro" id="IPR036852">
    <property type="entry name" value="Peptidase_S8/S53_dom_sf"/>
</dbReference>
<evidence type="ECO:0000256" key="10">
    <source>
        <dbReference type="RuleBase" id="RU003355"/>
    </source>
</evidence>
<protein>
    <submittedName>
        <fullName evidence="14">Putative minor extracellular protease vpr protein</fullName>
    </submittedName>
</protein>
<dbReference type="OrthoDB" id="10256524at2759"/>
<dbReference type="PROSITE" id="PS00136">
    <property type="entry name" value="SUBTILASE_ASP"/>
    <property type="match status" value="1"/>
</dbReference>
<dbReference type="PANTHER" id="PTHR43806">
    <property type="entry name" value="PEPTIDASE S8"/>
    <property type="match status" value="1"/>
</dbReference>
<keyword evidence="7 9" id="KW-0720">Serine protease</keyword>
<evidence type="ECO:0000256" key="3">
    <source>
        <dbReference type="ARBA" id="ARBA00022525"/>
    </source>
</evidence>
<evidence type="ECO:0000259" key="12">
    <source>
        <dbReference type="Pfam" id="PF02225"/>
    </source>
</evidence>
<feature type="active site" description="Charge relay system" evidence="8 9">
    <location>
        <position position="130"/>
    </location>
</feature>
<dbReference type="GO" id="GO:0006508">
    <property type="term" value="P:proteolysis"/>
    <property type="evidence" value="ECO:0007669"/>
    <property type="project" value="UniProtKB-KW"/>
</dbReference>
<evidence type="ECO:0000256" key="2">
    <source>
        <dbReference type="ARBA" id="ARBA00022512"/>
    </source>
</evidence>
<evidence type="ECO:0000256" key="1">
    <source>
        <dbReference type="ARBA" id="ARBA00011073"/>
    </source>
</evidence>
<feature type="active site" description="Charge relay system" evidence="8 9">
    <location>
        <position position="505"/>
    </location>
</feature>
<dbReference type="PROSITE" id="PS00137">
    <property type="entry name" value="SUBTILASE_HIS"/>
    <property type="match status" value="1"/>
</dbReference>
<feature type="active site" description="Charge relay system" evidence="8 9">
    <location>
        <position position="179"/>
    </location>
</feature>
<dbReference type="InterPro" id="IPR050131">
    <property type="entry name" value="Peptidase_S8_subtilisin-like"/>
</dbReference>